<feature type="compositionally biased region" description="Basic and acidic residues" evidence="7">
    <location>
        <begin position="369"/>
        <end position="381"/>
    </location>
</feature>
<keyword evidence="9" id="KW-1185">Reference proteome</keyword>
<dbReference type="PANTHER" id="PTHR15502">
    <property type="entry name" value="CALCINEURIN-BINDING PROTEIN CABIN 1-RELATED"/>
    <property type="match status" value="1"/>
</dbReference>
<dbReference type="InParanoid" id="F0XJG5"/>
<dbReference type="GO" id="GO:0006325">
    <property type="term" value="P:chromatin organization"/>
    <property type="evidence" value="ECO:0007669"/>
    <property type="project" value="InterPro"/>
</dbReference>
<feature type="region of interest" description="Disordered" evidence="7">
    <location>
        <begin position="348"/>
        <end position="414"/>
    </location>
</feature>
<keyword evidence="6" id="KW-0175">Coiled coil</keyword>
<comment type="similarity">
    <text evidence="3">Belongs to the HIR3 family.</text>
</comment>
<dbReference type="Proteomes" id="UP000007796">
    <property type="component" value="Unassembled WGS sequence"/>
</dbReference>
<gene>
    <name evidence="8" type="ORF">CMQ_2082</name>
</gene>
<evidence type="ECO:0000313" key="9">
    <source>
        <dbReference type="Proteomes" id="UP000007796"/>
    </source>
</evidence>
<evidence type="ECO:0000256" key="7">
    <source>
        <dbReference type="SAM" id="MobiDB-lite"/>
    </source>
</evidence>
<name>F0XJG5_GROCL</name>
<comment type="subcellular location">
    <subcellularLocation>
        <location evidence="2">Nucleus</location>
    </subcellularLocation>
</comment>
<evidence type="ECO:0000256" key="6">
    <source>
        <dbReference type="SAM" id="Coils"/>
    </source>
</evidence>
<dbReference type="GeneID" id="25975032"/>
<evidence type="ECO:0000256" key="2">
    <source>
        <dbReference type="ARBA" id="ARBA00004123"/>
    </source>
</evidence>
<feature type="compositionally biased region" description="Acidic residues" evidence="7">
    <location>
        <begin position="2070"/>
        <end position="2084"/>
    </location>
</feature>
<dbReference type="OrthoDB" id="77564at2759"/>
<reference evidence="8 9" key="1">
    <citation type="journal article" date="2011" name="Proc. Natl. Acad. Sci. U.S.A.">
        <title>Genome and transcriptome analyses of the mountain pine beetle-fungal symbiont Grosmannia clavigera, a lodgepole pine pathogen.</title>
        <authorList>
            <person name="DiGuistini S."/>
            <person name="Wang Y."/>
            <person name="Liao N.Y."/>
            <person name="Taylor G."/>
            <person name="Tanguay P."/>
            <person name="Feau N."/>
            <person name="Henrissat B."/>
            <person name="Chan S.K."/>
            <person name="Hesse-Orce U."/>
            <person name="Alamouti S.M."/>
            <person name="Tsui C.K.M."/>
            <person name="Docking R.T."/>
            <person name="Levasseur A."/>
            <person name="Haridas S."/>
            <person name="Robertson G."/>
            <person name="Birol I."/>
            <person name="Holt R.A."/>
            <person name="Marra M.A."/>
            <person name="Hamelin R.C."/>
            <person name="Hirst M."/>
            <person name="Jones S.J.M."/>
            <person name="Bohlmann J."/>
            <person name="Breuil C."/>
        </authorList>
    </citation>
    <scope>NUCLEOTIDE SEQUENCE [LARGE SCALE GENOMIC DNA]</scope>
    <source>
        <strain evidence="9">kw1407 / UAMH 11150</strain>
    </source>
</reference>
<dbReference type="RefSeq" id="XP_014171515.1">
    <property type="nucleotide sequence ID" value="XM_014316040.1"/>
</dbReference>
<feature type="region of interest" description="Disordered" evidence="7">
    <location>
        <begin position="1831"/>
        <end position="1862"/>
    </location>
</feature>
<feature type="compositionally biased region" description="Low complexity" evidence="7">
    <location>
        <begin position="990"/>
        <end position="999"/>
    </location>
</feature>
<feature type="region of interest" description="Disordered" evidence="7">
    <location>
        <begin position="968"/>
        <end position="999"/>
    </location>
</feature>
<proteinExistence type="inferred from homology"/>
<dbReference type="eggNOG" id="ENOG502QQX4">
    <property type="taxonomic scope" value="Eukaryota"/>
</dbReference>
<evidence type="ECO:0000313" key="8">
    <source>
        <dbReference type="EMBL" id="EFX02033.1"/>
    </source>
</evidence>
<dbReference type="GO" id="GO:0005634">
    <property type="term" value="C:nucleus"/>
    <property type="evidence" value="ECO:0007669"/>
    <property type="project" value="UniProtKB-SubCell"/>
</dbReference>
<evidence type="ECO:0000256" key="1">
    <source>
        <dbReference type="ARBA" id="ARBA00002687"/>
    </source>
</evidence>
<feature type="compositionally biased region" description="Low complexity" evidence="7">
    <location>
        <begin position="1913"/>
        <end position="1930"/>
    </location>
</feature>
<evidence type="ECO:0000256" key="5">
    <source>
        <dbReference type="ARBA" id="ARBA00023242"/>
    </source>
</evidence>
<dbReference type="GO" id="GO:0000417">
    <property type="term" value="C:HIR complex"/>
    <property type="evidence" value="ECO:0007669"/>
    <property type="project" value="TreeGrafter"/>
</dbReference>
<feature type="coiled-coil region" evidence="6">
    <location>
        <begin position="1760"/>
        <end position="1787"/>
    </location>
</feature>
<dbReference type="GO" id="GO:0031491">
    <property type="term" value="F:nucleosome binding"/>
    <property type="evidence" value="ECO:0007669"/>
    <property type="project" value="TreeGrafter"/>
</dbReference>
<sequence>MPAFVAINVEPEDNVEDEVDVTRRIQTEDALKLYQTALKLHAQGARSFPEAKQAYDALFESEIFKYPDAATEYERSEQQQDRLLASGPAIAPRLALETAAIEDNASESSLPQTYYLAYKNHGQFLLDRIRHKARAARRAEAEANTETDTETDVFAEAAVLDDSHEALNDFQAALDRDPSDADLWRRTARVAAFLRSARIERYCLEAAIELDDDPAVDEVGPPSLAEGFAGEQLRNQLRALGDDIALTHPIMAPYLRRQVAAALRRYLDPFPWLPNRTGDTVALPQTAAVVRLTIRFSSPSWADLGMALVRSASEEGVSGRAIQIEAPEMPDDNQLMQIEIDQQLSMHVSRPAAEEAGGASDEEAAESGTTKEHKDSHKDRSTSQSRKRSQSAAGLVEAANEEEAGGDMKRSKRIRRRETLAGEAVDANATLAEQLQPLQEADSHLFGLAQRLLTRLGVKALPALDEVRRTIQLTGTDLRTAELQSRAARDMRSALVFFKDERAKVLLSKKAGPILGLNALLEQSKAGQQSAVEVATLDEMRGLRAFVQQSNSGWHTLDEVAYGWVGQMAASYATQRWSATMKQAVVQLVSQLDGVLYRRACLEVGEWVGGKQTTRKQREDLHGLVQMLFELYLDVYERINNPESSVSEEVRTETRDRLDRWMDVASGLARSAASEDGSTTKTSSLTYRYLWACVFSTTLVEGVAREHTLGCWEGLRQFLSQQKPVVKMVMPNNAVMSEISHTAAEREISRLTTMDFFLGLFQEELKDPVAVIETLEPVLNPSSVFVGQRPVSECAGPELRDLWKFLRGSSTDLRLFLWTRLADAYKEIDYSTKVLSCYLHSIEMIVDDLEGTPSEAASSEAKQQARFVQMLKTLDEALIQALHLAVNDAGAFDIVDEAHLRTTAAALIRAICMVHVALMVEDEVRAGLATAASGSQTYHGFQNRLHETYVRAWTLLYAVLNRGLRGTEVKGEDDEGEGEGEGGEGGEGGDLSSPSDAPSLSAQMQNTLAELLDAIHQTIGLRRFCKASNKIFLRVARADLLRMDGLLHWEQHLGQVLYDLHGLKLGLAASDVEEHGCPVERLERKNALALVDKVTALASRVSMKDLLKSELKNTIEHMQQAIGSTKSTAQMIHNLRYFTEYLRRPIHALRLYEAWRGGVELDTVPATTPDTALAHGGWFFLMGMIALTKFKGVDLNRRQTPGATDDLRVGAQYLRLQLQLTPSRWDAWFRLAECSDYDLDEAVLWSADKMNKDRGELVRLQRSAIHCYGLALSYWGGGDLARTDGDTKPDSDALHDLYANFGQRMYASSREPFAMEAFGQAAENERFFIAADTLSTYKKAQHGSMTEHMVWKYAARLFRRALGTATAAVVAPATAPATTPATASATSPPDWKSAYVLSKCVWKMYQTPAVLLSERERAAQPGVSEVVRALERTIAMVVQLPKPRHGQDPVLEPHYKLLSVVDKLVRRGDLDATAGVEILQRQPYGVKMEGAGAGGAAAPTKAAWEEFVIRSLRHLRDKDNKSENDKKSDVDAHKAAIRKERARAAFAVLRESMFTKTMVMNVWKCDAERPGRHHVYTEQYVRFVTRLLVVLEDRVNLEALLRRIRKKGADFYHFPDLWQSCVISYLRLLRRCYGIASAAATAAMEDVFKAVTPEEFEILAERVSDWAGQEVSDGGGDAVGEEREAKDVKDVKDVRMPKDGEIQPSPKPEHQALSAMREAVEMKKLNGSLMKAGPIDDLIADCYSIVFAEVARGLPGEDPARLIEERHRQQRQEAERLERQEREAEASQMLRDFNLFGDKAAVTAETGSRSRAGSEGPPGGITLHVAEKMERQGSGVGGDKDKGGADHPVRRGRAAGVRRPDVLRKAEQAAAKAAAAAAARAGVTGTGVTGTGVIGTGVAAGSAGSAAGGGAGILTSAAGASTTATTTATARENNGSGRRSMRLGSASSAKNEAGGVDGDGDDGRGEEEVEAEADGPEDEPDGRRGRQRGRGRSTRSKSRLSQQEEDGEDGGHGNGDGDGDENGDENGGETAEHSPDPDHGHLLSPHTDTHTPNPHSSAASSPAGSVHDSADDESELSDVPADYDENVPASLLLLPEVEDVDMVEA</sequence>
<keyword evidence="5" id="KW-0539">Nucleus</keyword>
<dbReference type="PANTHER" id="PTHR15502:SF7">
    <property type="entry name" value="CALCINEURIN-BINDING PROTEIN CABIN-1"/>
    <property type="match status" value="1"/>
</dbReference>
<dbReference type="EMBL" id="GL629782">
    <property type="protein sequence ID" value="EFX02033.1"/>
    <property type="molecule type" value="Genomic_DNA"/>
</dbReference>
<protein>
    <recommendedName>
        <fullName evidence="4">Histone transcription regulator 3 homolog</fullName>
    </recommendedName>
</protein>
<feature type="compositionally biased region" description="Basic residues" evidence="7">
    <location>
        <begin position="1985"/>
        <end position="1998"/>
    </location>
</feature>
<evidence type="ECO:0000256" key="4">
    <source>
        <dbReference type="ARBA" id="ARBA00014848"/>
    </source>
</evidence>
<feature type="compositionally biased region" description="Low complexity" evidence="7">
    <location>
        <begin position="2056"/>
        <end position="2065"/>
    </location>
</feature>
<dbReference type="HOGENOM" id="CLU_001419_0_0_1"/>
<comment type="function">
    <text evidence="1">Has a role in a nucleosome assembly pathway that is required for the integrity of heterochromatin and proper chromosome segregation.</text>
</comment>
<organism evidence="9">
    <name type="scientific">Grosmannia clavigera (strain kw1407 / UAMH 11150)</name>
    <name type="common">Blue stain fungus</name>
    <name type="synonym">Graphiocladiella clavigera</name>
    <dbReference type="NCBI Taxonomy" id="655863"/>
    <lineage>
        <taxon>Eukaryota</taxon>
        <taxon>Fungi</taxon>
        <taxon>Dikarya</taxon>
        <taxon>Ascomycota</taxon>
        <taxon>Pezizomycotina</taxon>
        <taxon>Sordariomycetes</taxon>
        <taxon>Sordariomycetidae</taxon>
        <taxon>Ophiostomatales</taxon>
        <taxon>Ophiostomataceae</taxon>
        <taxon>Leptographium</taxon>
    </lineage>
</organism>
<feature type="compositionally biased region" description="Acidic residues" evidence="7">
    <location>
        <begin position="1958"/>
        <end position="1980"/>
    </location>
</feature>
<feature type="compositionally biased region" description="Basic and acidic residues" evidence="7">
    <location>
        <begin position="2030"/>
        <end position="2041"/>
    </location>
</feature>
<feature type="region of interest" description="Disordered" evidence="7">
    <location>
        <begin position="1900"/>
        <end position="2084"/>
    </location>
</feature>
<dbReference type="InterPro" id="IPR033053">
    <property type="entry name" value="Hir3/CABIN1"/>
</dbReference>
<accession>F0XJG5</accession>
<dbReference type="STRING" id="655863.F0XJG5"/>
<feature type="compositionally biased region" description="Basic and acidic residues" evidence="7">
    <location>
        <begin position="1838"/>
        <end position="1849"/>
    </location>
</feature>
<feature type="compositionally biased region" description="Acidic residues" evidence="7">
    <location>
        <begin position="2017"/>
        <end position="2027"/>
    </location>
</feature>
<feature type="compositionally biased region" description="Acidic residues" evidence="7">
    <location>
        <begin position="971"/>
        <end position="984"/>
    </location>
</feature>
<evidence type="ECO:0000256" key="3">
    <source>
        <dbReference type="ARBA" id="ARBA00007335"/>
    </source>
</evidence>